<evidence type="ECO:0000313" key="1">
    <source>
        <dbReference type="EMBL" id="GIH76375.1"/>
    </source>
</evidence>
<accession>A0A8J3RKK9</accession>
<dbReference type="InterPro" id="IPR029063">
    <property type="entry name" value="SAM-dependent_MTases_sf"/>
</dbReference>
<dbReference type="Proteomes" id="UP000616724">
    <property type="component" value="Unassembled WGS sequence"/>
</dbReference>
<dbReference type="Pfam" id="PF04672">
    <property type="entry name" value="Methyltransf_19"/>
    <property type="match status" value="1"/>
</dbReference>
<comment type="caution">
    <text evidence="1">The sequence shown here is derived from an EMBL/GenBank/DDBJ whole genome shotgun (WGS) entry which is preliminary data.</text>
</comment>
<keyword evidence="2" id="KW-1185">Reference proteome</keyword>
<reference evidence="1 2" key="1">
    <citation type="submission" date="2021-01" db="EMBL/GenBank/DDBJ databases">
        <title>Whole genome shotgun sequence of Planobispora longispora NBRC 13918.</title>
        <authorList>
            <person name="Komaki H."/>
            <person name="Tamura T."/>
        </authorList>
    </citation>
    <scope>NUCLEOTIDE SEQUENCE [LARGE SCALE GENOMIC DNA]</scope>
    <source>
        <strain evidence="1 2">NBRC 13918</strain>
    </source>
</reference>
<evidence type="ECO:0000313" key="2">
    <source>
        <dbReference type="Proteomes" id="UP000616724"/>
    </source>
</evidence>
<dbReference type="CDD" id="cd02440">
    <property type="entry name" value="AdoMet_MTases"/>
    <property type="match status" value="1"/>
</dbReference>
<proteinExistence type="predicted"/>
<sequence>MSDDSQHSAPDLGMGRPHPARIYDYLLGGKDNFPPDRAAAEQGLAAAPDVRDIALANRRFLVRVVRHLAGLGVRQFLDVGTGFPTSPNVHEIAGEDSRVVYVDIDPVVVNHGRALLAKRAGVRMLEGDLREPEAVLAEAGELLDLGEPVALLVVSVTHNVTDAEDPAGILARYMKALAPGSYLAVSQMASDVSPERSAALADVAARQRTTLLPRTHAEVLSQFGGLELLEPGLVQVPLWHPDEQEKGVDLSRVWTYGGVALKA</sequence>
<dbReference type="EMBL" id="BOOH01000020">
    <property type="protein sequence ID" value="GIH76375.1"/>
    <property type="molecule type" value="Genomic_DNA"/>
</dbReference>
<evidence type="ECO:0008006" key="3">
    <source>
        <dbReference type="Google" id="ProtNLM"/>
    </source>
</evidence>
<dbReference type="SUPFAM" id="SSF53335">
    <property type="entry name" value="S-adenosyl-L-methionine-dependent methyltransferases"/>
    <property type="match status" value="1"/>
</dbReference>
<gene>
    <name evidence="1" type="ORF">Plo01_28040</name>
</gene>
<protein>
    <recommendedName>
        <fullName evidence="3">S-adenosyl methyltransferase</fullName>
    </recommendedName>
</protein>
<dbReference type="InterPro" id="IPR006764">
    <property type="entry name" value="SAM_dep_MeTrfase_SAV2177_type"/>
</dbReference>
<dbReference type="AlphaFoldDB" id="A0A8J3RKK9"/>
<dbReference type="PIRSF" id="PIRSF017393">
    <property type="entry name" value="MTase_SAV2177"/>
    <property type="match status" value="1"/>
</dbReference>
<name>A0A8J3RKK9_9ACTN</name>
<dbReference type="Gene3D" id="3.40.50.150">
    <property type="entry name" value="Vaccinia Virus protein VP39"/>
    <property type="match status" value="1"/>
</dbReference>
<dbReference type="RefSeq" id="WP_203890991.1">
    <property type="nucleotide sequence ID" value="NZ_BOOH01000020.1"/>
</dbReference>
<organism evidence="1 2">
    <name type="scientific">Planobispora longispora</name>
    <dbReference type="NCBI Taxonomy" id="28887"/>
    <lineage>
        <taxon>Bacteria</taxon>
        <taxon>Bacillati</taxon>
        <taxon>Actinomycetota</taxon>
        <taxon>Actinomycetes</taxon>
        <taxon>Streptosporangiales</taxon>
        <taxon>Streptosporangiaceae</taxon>
        <taxon>Planobispora</taxon>
    </lineage>
</organism>